<dbReference type="Proteomes" id="UP000323000">
    <property type="component" value="Chromosome 2"/>
</dbReference>
<keyword evidence="2" id="KW-1185">Reference proteome</keyword>
<sequence length="311" mass="35551">MAKIGTFNPKELDKFVFNPSTSDFSKNKVLIDEIRPRFSSILKDFDSKSDEKVADEDGNLFVAVTHEGEKDFKGSSEKAMCCKMNCNRFVTQDDAALVEMESNSELGKSCNEDDKLIHTGMNDEVDMGIKKLFREQKLEIESRKLGPIPFRFENVWLEHPSFVKNVKEWWNEAEFQGRKDAKPVCIHCSCFSEEFDETRSYMVAVATRNFKMVSFNKVNTDEDLRVLLQRLRPVVTKKRLRCSFPAPLAKRLVFGTGSGAFQRWKWRHSAPLAEATLSGTRSGTVQRCCLMHAGDVSLNDIDWHRPASLTD</sequence>
<dbReference type="AlphaFoldDB" id="A0A5C7IKK9"/>
<reference evidence="2" key="1">
    <citation type="journal article" date="2019" name="Gigascience">
        <title>De novo genome assembly of the endangered Acer yangbiense, a plant species with extremely small populations endemic to Yunnan Province, China.</title>
        <authorList>
            <person name="Yang J."/>
            <person name="Wariss H.M."/>
            <person name="Tao L."/>
            <person name="Zhang R."/>
            <person name="Yun Q."/>
            <person name="Hollingsworth P."/>
            <person name="Dao Z."/>
            <person name="Luo G."/>
            <person name="Guo H."/>
            <person name="Ma Y."/>
            <person name="Sun W."/>
        </authorList>
    </citation>
    <scope>NUCLEOTIDE SEQUENCE [LARGE SCALE GENOMIC DNA]</scope>
    <source>
        <strain evidence="2">cv. Malutang</strain>
    </source>
</reference>
<dbReference type="EMBL" id="VAHF01000002">
    <property type="protein sequence ID" value="TXG69937.1"/>
    <property type="molecule type" value="Genomic_DNA"/>
</dbReference>
<evidence type="ECO:0000313" key="2">
    <source>
        <dbReference type="Proteomes" id="UP000323000"/>
    </source>
</evidence>
<proteinExistence type="predicted"/>
<gene>
    <name evidence="1" type="ORF">EZV62_004872</name>
</gene>
<dbReference type="OrthoDB" id="1906115at2759"/>
<accession>A0A5C7IKK9</accession>
<name>A0A5C7IKK9_9ROSI</name>
<organism evidence="1 2">
    <name type="scientific">Acer yangbiense</name>
    <dbReference type="NCBI Taxonomy" id="1000413"/>
    <lineage>
        <taxon>Eukaryota</taxon>
        <taxon>Viridiplantae</taxon>
        <taxon>Streptophyta</taxon>
        <taxon>Embryophyta</taxon>
        <taxon>Tracheophyta</taxon>
        <taxon>Spermatophyta</taxon>
        <taxon>Magnoliopsida</taxon>
        <taxon>eudicotyledons</taxon>
        <taxon>Gunneridae</taxon>
        <taxon>Pentapetalae</taxon>
        <taxon>rosids</taxon>
        <taxon>malvids</taxon>
        <taxon>Sapindales</taxon>
        <taxon>Sapindaceae</taxon>
        <taxon>Hippocastanoideae</taxon>
        <taxon>Acereae</taxon>
        <taxon>Acer</taxon>
    </lineage>
</organism>
<comment type="caution">
    <text evidence="1">The sequence shown here is derived from an EMBL/GenBank/DDBJ whole genome shotgun (WGS) entry which is preliminary data.</text>
</comment>
<evidence type="ECO:0000313" key="1">
    <source>
        <dbReference type="EMBL" id="TXG69937.1"/>
    </source>
</evidence>
<protein>
    <submittedName>
        <fullName evidence="1">Uncharacterized protein</fullName>
    </submittedName>
</protein>